<proteinExistence type="predicted"/>
<dbReference type="Gene3D" id="3.40.50.920">
    <property type="match status" value="1"/>
</dbReference>
<dbReference type="HOGENOM" id="CLU_017038_1_0_9"/>
<dbReference type="SUPFAM" id="SSF52518">
    <property type="entry name" value="Thiamin diphosphate-binding fold (THDP-binding)"/>
    <property type="match status" value="1"/>
</dbReference>
<dbReference type="PANTHER" id="PTHR32154:SF20">
    <property type="entry name" value="2-OXOGLUTARATE OXIDOREDUCTASE SUBUNIT KORA"/>
    <property type="match status" value="1"/>
</dbReference>
<dbReference type="InterPro" id="IPR019752">
    <property type="entry name" value="Pyrv/ketoisovalerate_OxRed_cat"/>
</dbReference>
<dbReference type="AlphaFoldDB" id="B5Y690"/>
<dbReference type="InterPro" id="IPR029061">
    <property type="entry name" value="THDP-binding"/>
</dbReference>
<evidence type="ECO:0000259" key="2">
    <source>
        <dbReference type="Pfam" id="PF01558"/>
    </source>
</evidence>
<dbReference type="EMBL" id="CP001145">
    <property type="protein sequence ID" value="ACI16836.1"/>
    <property type="molecule type" value="Genomic_DNA"/>
</dbReference>
<evidence type="ECO:0000256" key="1">
    <source>
        <dbReference type="ARBA" id="ARBA00023002"/>
    </source>
</evidence>
<protein>
    <submittedName>
        <fullName evidence="4">2-oxoacid:ferredoxin oxidoreductase subunit alpha</fullName>
    </submittedName>
</protein>
<keyword evidence="1" id="KW-0560">Oxidoreductase</keyword>
<dbReference type="NCBIfam" id="TIGR03710">
    <property type="entry name" value="OAFO_sf"/>
    <property type="match status" value="1"/>
</dbReference>
<dbReference type="SUPFAM" id="SSF53323">
    <property type="entry name" value="Pyruvate-ferredoxin oxidoreductase, PFOR, domain III"/>
    <property type="match status" value="1"/>
</dbReference>
<dbReference type="STRING" id="309798.COPRO5265_1512"/>
<dbReference type="InterPro" id="IPR022367">
    <property type="entry name" value="2-oxoacid/accept_OxRdtase_asu"/>
</dbReference>
<reference evidence="5" key="1">
    <citation type="submission" date="2008-08" db="EMBL/GenBank/DDBJ databases">
        <title>The complete genome sequence of Coprothermobacter proteolyticus strain ATCC 5245 / DSM 5265 / BT.</title>
        <authorList>
            <person name="Dodson R.J."/>
            <person name="Durkin A.S."/>
            <person name="Wu M."/>
            <person name="Eisen J."/>
            <person name="Sutton G."/>
        </authorList>
    </citation>
    <scope>NUCLEOTIDE SEQUENCE [LARGE SCALE GENOMIC DNA]</scope>
    <source>
        <strain evidence="5">ATCC 35245 / DSM 5265 / OCM 4 / BT</strain>
    </source>
</reference>
<evidence type="ECO:0000313" key="5">
    <source>
        <dbReference type="Proteomes" id="UP000001732"/>
    </source>
</evidence>
<sequence>MEKELFTFIAGGTAGAGIRKAGAVAGYIFTRMGRRVFEMEDYQSLIKGGHNFAVVSSATYPIKSHYMRADLVVATDKRSYDMHKEHLRDGGIMVFNSDAMKDETVPNGIGIPFSTISKKYTNSELRLGVGAVTVLAVSIGMSKDELADVIREQYRDAENNINFAMEIYDAAAPQLFGKFALKKTNEKPLPMISGNEAISLGAVAGGLDFFFAYPMTPASSILHFLAAHAKEFQIGVMHPESELAAINMALGAASMGLKTMVASSGGGMALMEEAFSLSGMAEVPVLAVLGSRPGPSTGVPTYTEQGDLRFAINQGHGEFPRVVASPYSMEEAFYLAAEMLGLVQEFQTLGILLTEKHLGESRMTVDIDPTKAYWAEPIMYQGGDEKYLRYKITEDGISPLLFPPSDQVIKFTSYEHDEYGVSTEDPQMIAKMHEKRAKKQETLVQKLMQMHTVNVFGHGEPVIFTYGSTTMSVLEALQCANLEATVVQPIYLEPFPTWEFEKFKNVNPIVVEQSVMGAFETLIKEKTGIKAKASIRKYDGRPFDPEELAQQIKEVI</sequence>
<name>B5Y690_COPPD</name>
<dbReference type="GO" id="GO:0006979">
    <property type="term" value="P:response to oxidative stress"/>
    <property type="evidence" value="ECO:0007669"/>
    <property type="project" value="TreeGrafter"/>
</dbReference>
<dbReference type="InterPro" id="IPR002869">
    <property type="entry name" value="Pyrv_flavodox_OxRed_cen"/>
</dbReference>
<dbReference type="Pfam" id="PF01558">
    <property type="entry name" value="POR"/>
    <property type="match status" value="1"/>
</dbReference>
<dbReference type="RefSeq" id="WP_012543488.1">
    <property type="nucleotide sequence ID" value="NC_011295.1"/>
</dbReference>
<dbReference type="GO" id="GO:0016903">
    <property type="term" value="F:oxidoreductase activity, acting on the aldehyde or oxo group of donors"/>
    <property type="evidence" value="ECO:0007669"/>
    <property type="project" value="InterPro"/>
</dbReference>
<dbReference type="CDD" id="cd07034">
    <property type="entry name" value="TPP_PYR_PFOR_IOR-alpha_like"/>
    <property type="match status" value="1"/>
</dbReference>
<dbReference type="Gene3D" id="3.40.50.970">
    <property type="match status" value="1"/>
</dbReference>
<dbReference type="Gene3D" id="3.40.920.10">
    <property type="entry name" value="Pyruvate-ferredoxin oxidoreductase, PFOR, domain III"/>
    <property type="match status" value="1"/>
</dbReference>
<feature type="domain" description="Pyruvate flavodoxin/ferredoxin oxidoreductase pyrimidine binding" evidence="3">
    <location>
        <begin position="201"/>
        <end position="429"/>
    </location>
</feature>
<dbReference type="InterPro" id="IPR002880">
    <property type="entry name" value="Pyrv_Fd/Flavodoxin_OxRdtase_N"/>
</dbReference>
<dbReference type="eggNOG" id="COG1014">
    <property type="taxonomic scope" value="Bacteria"/>
</dbReference>
<dbReference type="SUPFAM" id="SSF52922">
    <property type="entry name" value="TK C-terminal domain-like"/>
    <property type="match status" value="1"/>
</dbReference>
<dbReference type="Proteomes" id="UP000001732">
    <property type="component" value="Chromosome"/>
</dbReference>
<reference evidence="4 5" key="2">
    <citation type="journal article" date="2014" name="Genome Announc.">
        <title>Complete Genome Sequence of Coprothermobacter proteolyticus DSM 5265.</title>
        <authorList>
            <person name="Alexiev A."/>
            <person name="Coil D.A."/>
            <person name="Badger J.H."/>
            <person name="Enticknap J."/>
            <person name="Ward N."/>
            <person name="Robb F.T."/>
            <person name="Eisen J.A."/>
        </authorList>
    </citation>
    <scope>NUCLEOTIDE SEQUENCE [LARGE SCALE GENOMIC DNA]</scope>
    <source>
        <strain evidence="5">ATCC 35245 / DSM 5265 / OCM 4 / BT</strain>
    </source>
</reference>
<organism evidence="4 5">
    <name type="scientific">Coprothermobacter proteolyticus (strain ATCC 35245 / DSM 5265 / OCM 4 / BT)</name>
    <dbReference type="NCBI Taxonomy" id="309798"/>
    <lineage>
        <taxon>Bacteria</taxon>
        <taxon>Pseudomonadati</taxon>
        <taxon>Coprothermobacterota</taxon>
        <taxon>Coprothermobacteria</taxon>
        <taxon>Coprothermobacterales</taxon>
        <taxon>Coprothermobacteraceae</taxon>
        <taxon>Coprothermobacter</taxon>
    </lineage>
</organism>
<gene>
    <name evidence="4" type="ordered locus">COPRO5265_1512</name>
</gene>
<dbReference type="KEGG" id="cpo:COPRO5265_1512"/>
<dbReference type="OrthoDB" id="9794954at2"/>
<dbReference type="InterPro" id="IPR050722">
    <property type="entry name" value="Pyruvate:ferred/Flavod_OxRd"/>
</dbReference>
<evidence type="ECO:0000313" key="4">
    <source>
        <dbReference type="EMBL" id="ACI16836.1"/>
    </source>
</evidence>
<keyword evidence="5" id="KW-1185">Reference proteome</keyword>
<accession>B5Y690</accession>
<dbReference type="Pfam" id="PF01855">
    <property type="entry name" value="POR_N"/>
    <property type="match status" value="1"/>
</dbReference>
<evidence type="ECO:0000259" key="3">
    <source>
        <dbReference type="Pfam" id="PF01855"/>
    </source>
</evidence>
<dbReference type="InterPro" id="IPR009014">
    <property type="entry name" value="Transketo_C/PFOR_II"/>
</dbReference>
<dbReference type="PANTHER" id="PTHR32154">
    <property type="entry name" value="PYRUVATE-FLAVODOXIN OXIDOREDUCTASE-RELATED"/>
    <property type="match status" value="1"/>
</dbReference>
<feature type="domain" description="Pyruvate/ketoisovalerate oxidoreductase catalytic" evidence="2">
    <location>
        <begin position="15"/>
        <end position="168"/>
    </location>
</feature>
<dbReference type="eggNOG" id="COG0674">
    <property type="taxonomic scope" value="Bacteria"/>
</dbReference>